<dbReference type="Proteomes" id="UP000031599">
    <property type="component" value="Unassembled WGS sequence"/>
</dbReference>
<gene>
    <name evidence="5" type="ORF">DB30_06029</name>
</gene>
<evidence type="ECO:0000313" key="6">
    <source>
        <dbReference type="Proteomes" id="UP000031599"/>
    </source>
</evidence>
<keyword evidence="4" id="KW-0865">Zymogen</keyword>
<dbReference type="PANTHER" id="PTHR43199:SF1">
    <property type="entry name" value="GLUTATHIONE HYDROLASE PROENZYME"/>
    <property type="match status" value="1"/>
</dbReference>
<dbReference type="MEROPS" id="T03.013"/>
<dbReference type="GO" id="GO:0016740">
    <property type="term" value="F:transferase activity"/>
    <property type="evidence" value="ECO:0007669"/>
    <property type="project" value="UniProtKB-KW"/>
</dbReference>
<evidence type="ECO:0000256" key="1">
    <source>
        <dbReference type="ARBA" id="ARBA00009381"/>
    </source>
</evidence>
<evidence type="ECO:0000313" key="5">
    <source>
        <dbReference type="EMBL" id="KIG15121.1"/>
    </source>
</evidence>
<dbReference type="PRINTS" id="PR01210">
    <property type="entry name" value="GGTRANSPTASE"/>
</dbReference>
<comment type="caution">
    <text evidence="5">The sequence shown here is derived from an EMBL/GenBank/DDBJ whole genome shotgun (WGS) entry which is preliminary data.</text>
</comment>
<dbReference type="GO" id="GO:0016787">
    <property type="term" value="F:hydrolase activity"/>
    <property type="evidence" value="ECO:0007669"/>
    <property type="project" value="UniProtKB-KW"/>
</dbReference>
<dbReference type="SUPFAM" id="SSF56235">
    <property type="entry name" value="N-terminal nucleophile aminohydrolases (Ntn hydrolases)"/>
    <property type="match status" value="1"/>
</dbReference>
<keyword evidence="2" id="KW-0808">Transferase</keyword>
<comment type="similarity">
    <text evidence="1">Belongs to the gamma-glutamyltransferase family.</text>
</comment>
<organism evidence="5 6">
    <name type="scientific">Enhygromyxa salina</name>
    <dbReference type="NCBI Taxonomy" id="215803"/>
    <lineage>
        <taxon>Bacteria</taxon>
        <taxon>Pseudomonadati</taxon>
        <taxon>Myxococcota</taxon>
        <taxon>Polyangia</taxon>
        <taxon>Nannocystales</taxon>
        <taxon>Nannocystaceae</taxon>
        <taxon>Enhygromyxa</taxon>
    </lineage>
</organism>
<protein>
    <submittedName>
        <fullName evidence="5">Gamma-glutamyltranspeptidase</fullName>
    </submittedName>
</protein>
<reference evidence="5 6" key="1">
    <citation type="submission" date="2014-12" db="EMBL/GenBank/DDBJ databases">
        <title>Genome assembly of Enhygromyxa salina DSM 15201.</title>
        <authorList>
            <person name="Sharma G."/>
            <person name="Subramanian S."/>
        </authorList>
    </citation>
    <scope>NUCLEOTIDE SEQUENCE [LARGE SCALE GENOMIC DNA]</scope>
    <source>
        <strain evidence="5 6">DSM 15201</strain>
    </source>
</reference>
<accession>A0A0C2CVK2</accession>
<sequence>MLRDGGNAVDAAVASALASFTAEPLLTSAGGAGIMVIRLPGAEPVAVDFFSTFPGAGGRPQRVDFHKIEVDFGSATQTFHVGRGSAATPMMFEGLAVAAAQFGVLPLARLAAPGIALAREGVVADALTARTFALLWPILRRDSACLAEIVEGQRTDRPLVAGERVRNPKLAATLEAFAASGRTPAQVRQGLLSEFGPDRGGLITAADLDAAQVKVTRPHQFRIGEWTVVSSPRLGGRLVGMISEELSAGTYEVDDEAKEVLRQANASAAGHRARLALPRPDPRGSTTHISVVDGKGGAASVTLTSGEGCGHVVTGTGVHVNNFLGEEDLNPAGFHLHRPNDALPTMIAPTIAVHPSGRVVALGSGGSNRIRSAVAAVLHGFARRGLTLSAAVQAPRVHGEDGAAWVELDSRQDPAAIRSRLGASFSQVHGFESRDFFFGGVHVAERDERGVLEGHGDARRNGAVEYVA</sequence>
<dbReference type="Gene3D" id="3.60.20.40">
    <property type="match status" value="1"/>
</dbReference>
<keyword evidence="3" id="KW-0378">Hydrolase</keyword>
<dbReference type="EMBL" id="JMCC02000060">
    <property type="protein sequence ID" value="KIG15121.1"/>
    <property type="molecule type" value="Genomic_DNA"/>
</dbReference>
<evidence type="ECO:0000256" key="2">
    <source>
        <dbReference type="ARBA" id="ARBA00022679"/>
    </source>
</evidence>
<dbReference type="PANTHER" id="PTHR43199">
    <property type="entry name" value="GLUTATHIONE HYDROLASE"/>
    <property type="match status" value="1"/>
</dbReference>
<dbReference type="InterPro" id="IPR043137">
    <property type="entry name" value="GGT_ssub_C"/>
</dbReference>
<evidence type="ECO:0000256" key="4">
    <source>
        <dbReference type="ARBA" id="ARBA00023145"/>
    </source>
</evidence>
<dbReference type="InterPro" id="IPR029055">
    <property type="entry name" value="Ntn_hydrolases_N"/>
</dbReference>
<dbReference type="AlphaFoldDB" id="A0A0C2CVK2"/>
<proteinExistence type="inferred from homology"/>
<dbReference type="Pfam" id="PF01019">
    <property type="entry name" value="G_glu_transpept"/>
    <property type="match status" value="2"/>
</dbReference>
<dbReference type="InterPro" id="IPR051792">
    <property type="entry name" value="GGT_bact"/>
</dbReference>
<evidence type="ECO:0000256" key="3">
    <source>
        <dbReference type="ARBA" id="ARBA00022801"/>
    </source>
</evidence>
<name>A0A0C2CVK2_9BACT</name>